<evidence type="ECO:0000313" key="1">
    <source>
        <dbReference type="EMBL" id="KAI3377399.1"/>
    </source>
</evidence>
<keyword evidence="2" id="KW-1185">Reference proteome</keyword>
<proteinExistence type="predicted"/>
<name>A0ACB8XBN8_9TELE</name>
<evidence type="ECO:0000313" key="2">
    <source>
        <dbReference type="Proteomes" id="UP000831701"/>
    </source>
</evidence>
<sequence>VIATKPIKIVPLSKSSLEAGANHQRSAKHVRLALTMVLLIQFKTPPSPKGANKEQSYDGLEKKLKEVFSERSSILHQLSKTSKELDSIKGNLQSLKNDDSVAKKDVQRILELSHKQREEMKSLQAALQKQLDEANERAEKQQATIKFLKVEMEKKTKIIKDLQQEKATLSGLVDMLEPAANGHGRRRPSFEPVTFLQHVPCSFPNLVTSPDQSMSRWNGNLLFASRKHWWLISMDDMKRRESRGCCGKGVVRVLYPAGRIRNLANMALNKSLKTKLLSGHKLCDAYAEESKKIQAQLKELRYGKKDLIFKGQQLMDLEHKLTVAKEELEKTALDKESQLKALKDTVHICFSAVLHNQPSSSQRFPTSPTHLFRYSSLINSSRVTFQQPHAKDISKVQRIVTASKSPVNIGVMRRESGGVKECQMEKTGGNCFQNQTEESALESKKLPEPQQQRSQAQTGKFNTKLSDDSEEAEGGSSKKTKPHKYN</sequence>
<dbReference type="Proteomes" id="UP000831701">
    <property type="component" value="Chromosome 1"/>
</dbReference>
<protein>
    <submittedName>
        <fullName evidence="1">Uncharacterized protein</fullName>
    </submittedName>
</protein>
<accession>A0ACB8XBN8</accession>
<feature type="non-terminal residue" evidence="1">
    <location>
        <position position="1"/>
    </location>
</feature>
<organism evidence="1 2">
    <name type="scientific">Scortum barcoo</name>
    <name type="common">barcoo grunter</name>
    <dbReference type="NCBI Taxonomy" id="214431"/>
    <lineage>
        <taxon>Eukaryota</taxon>
        <taxon>Metazoa</taxon>
        <taxon>Chordata</taxon>
        <taxon>Craniata</taxon>
        <taxon>Vertebrata</taxon>
        <taxon>Euteleostomi</taxon>
        <taxon>Actinopterygii</taxon>
        <taxon>Neopterygii</taxon>
        <taxon>Teleostei</taxon>
        <taxon>Neoteleostei</taxon>
        <taxon>Acanthomorphata</taxon>
        <taxon>Eupercaria</taxon>
        <taxon>Centrarchiformes</taxon>
        <taxon>Terapontoidei</taxon>
        <taxon>Terapontidae</taxon>
        <taxon>Scortum</taxon>
    </lineage>
</organism>
<dbReference type="EMBL" id="CM041531">
    <property type="protein sequence ID" value="KAI3377399.1"/>
    <property type="molecule type" value="Genomic_DNA"/>
</dbReference>
<comment type="caution">
    <text evidence="1">The sequence shown here is derived from an EMBL/GenBank/DDBJ whole genome shotgun (WGS) entry which is preliminary data.</text>
</comment>
<reference evidence="1" key="1">
    <citation type="submission" date="2022-04" db="EMBL/GenBank/DDBJ databases">
        <title>Jade perch genome.</title>
        <authorList>
            <person name="Chao B."/>
        </authorList>
    </citation>
    <scope>NUCLEOTIDE SEQUENCE</scope>
    <source>
        <strain evidence="1">CB-2022</strain>
    </source>
</reference>
<gene>
    <name evidence="1" type="ORF">L3Q82_008589</name>
</gene>